<reference evidence="2" key="1">
    <citation type="submission" date="2022-03" db="EMBL/GenBank/DDBJ databases">
        <authorList>
            <person name="Woo C.Y."/>
        </authorList>
    </citation>
    <scope>NUCLEOTIDE SEQUENCE</scope>
    <source>
        <strain evidence="2">CYS-01</strain>
    </source>
</reference>
<protein>
    <submittedName>
        <fullName evidence="2">YceI family protein</fullName>
    </submittedName>
</protein>
<sequence>MTLVKIKTIALLGLMLGISYLSYAQTYIGKGLKVSLFSSTPIEDIRASSNAANAVMLLPKQELNIQIPIKSFEFEKKLMQEHFNENYMESDKYPIAKFKGSIEPLIDWTKDGDYTVSAKGILSVHGVDVARTIAGKINIKNGVISISSNFDVTCAVHHIEIPKLVFTKIAEIIKVSFQGTLSPLKK</sequence>
<dbReference type="Pfam" id="PF04264">
    <property type="entry name" value="YceI"/>
    <property type="match status" value="1"/>
</dbReference>
<dbReference type="RefSeq" id="WP_243360428.1">
    <property type="nucleotide sequence ID" value="NZ_JALGBH010000001.1"/>
</dbReference>
<dbReference type="Proteomes" id="UP001165460">
    <property type="component" value="Unassembled WGS sequence"/>
</dbReference>
<gene>
    <name evidence="2" type="ORF">MMF97_05610</name>
</gene>
<keyword evidence="3" id="KW-1185">Reference proteome</keyword>
<dbReference type="InterPro" id="IPR007372">
    <property type="entry name" value="Lipid/polyisoprenoid-bd_YceI"/>
</dbReference>
<evidence type="ECO:0000259" key="1">
    <source>
        <dbReference type="Pfam" id="PF04264"/>
    </source>
</evidence>
<evidence type="ECO:0000313" key="2">
    <source>
        <dbReference type="EMBL" id="MCJ0742182.1"/>
    </source>
</evidence>
<comment type="caution">
    <text evidence="2">The sequence shown here is derived from an EMBL/GenBank/DDBJ whole genome shotgun (WGS) entry which is preliminary data.</text>
</comment>
<dbReference type="SUPFAM" id="SSF101874">
    <property type="entry name" value="YceI-like"/>
    <property type="match status" value="1"/>
</dbReference>
<dbReference type="EMBL" id="JALGBH010000001">
    <property type="protein sequence ID" value="MCJ0742182.1"/>
    <property type="molecule type" value="Genomic_DNA"/>
</dbReference>
<organism evidence="2 3">
    <name type="scientific">Pedobacter montanisoli</name>
    <dbReference type="NCBI Taxonomy" id="2923277"/>
    <lineage>
        <taxon>Bacteria</taxon>
        <taxon>Pseudomonadati</taxon>
        <taxon>Bacteroidota</taxon>
        <taxon>Sphingobacteriia</taxon>
        <taxon>Sphingobacteriales</taxon>
        <taxon>Sphingobacteriaceae</taxon>
        <taxon>Pedobacter</taxon>
    </lineage>
</organism>
<proteinExistence type="predicted"/>
<accession>A0ABS9ZUV3</accession>
<dbReference type="Gene3D" id="2.40.128.110">
    <property type="entry name" value="Lipid/polyisoprenoid-binding, YceI-like"/>
    <property type="match status" value="1"/>
</dbReference>
<evidence type="ECO:0000313" key="3">
    <source>
        <dbReference type="Proteomes" id="UP001165460"/>
    </source>
</evidence>
<dbReference type="InterPro" id="IPR036761">
    <property type="entry name" value="TTHA0802/YceI-like_sf"/>
</dbReference>
<feature type="domain" description="Lipid/polyisoprenoid-binding YceI-like" evidence="1">
    <location>
        <begin position="60"/>
        <end position="179"/>
    </location>
</feature>
<name>A0ABS9ZUV3_9SPHI</name>